<keyword evidence="1" id="KW-0812">Transmembrane</keyword>
<evidence type="ECO:0000313" key="3">
    <source>
        <dbReference type="Proteomes" id="UP000585638"/>
    </source>
</evidence>
<dbReference type="RefSeq" id="WP_184866089.1">
    <property type="nucleotide sequence ID" value="NZ_BAAAWY010000025.1"/>
</dbReference>
<organism evidence="2 3">
    <name type="scientific">Kutzneria kofuensis</name>
    <dbReference type="NCBI Taxonomy" id="103725"/>
    <lineage>
        <taxon>Bacteria</taxon>
        <taxon>Bacillati</taxon>
        <taxon>Actinomycetota</taxon>
        <taxon>Actinomycetes</taxon>
        <taxon>Pseudonocardiales</taxon>
        <taxon>Pseudonocardiaceae</taxon>
        <taxon>Kutzneria</taxon>
    </lineage>
</organism>
<sequence>MLLWLAISLGVAVGSAICPLISVELFLIGMIADGHHPPIACWILGGVVAVGQVVGKLLYFFAARGHITLPKWLQPKDKPRRRTWWRMAWAKLATWFTALRARCERHPKLMIATTGVSSVVGMPPFMATTVLAGVARMSVVAFVVTTLAGRFIRFTALAASPHLLSHVLPHFA</sequence>
<feature type="transmembrane region" description="Helical" evidence="1">
    <location>
        <begin position="39"/>
        <end position="62"/>
    </location>
</feature>
<evidence type="ECO:0000313" key="2">
    <source>
        <dbReference type="EMBL" id="MBB5894239.1"/>
    </source>
</evidence>
<accession>A0A7W9KKI9</accession>
<dbReference type="AlphaFoldDB" id="A0A7W9KKI9"/>
<name>A0A7W9KKI9_9PSEU</name>
<comment type="caution">
    <text evidence="2">The sequence shown here is derived from an EMBL/GenBank/DDBJ whole genome shotgun (WGS) entry which is preliminary data.</text>
</comment>
<dbReference type="Proteomes" id="UP000585638">
    <property type="component" value="Unassembled WGS sequence"/>
</dbReference>
<gene>
    <name evidence="2" type="ORF">BJ998_005435</name>
</gene>
<keyword evidence="3" id="KW-1185">Reference proteome</keyword>
<reference evidence="2 3" key="1">
    <citation type="submission" date="2020-08" db="EMBL/GenBank/DDBJ databases">
        <title>Sequencing the genomes of 1000 actinobacteria strains.</title>
        <authorList>
            <person name="Klenk H.-P."/>
        </authorList>
    </citation>
    <scope>NUCLEOTIDE SEQUENCE [LARGE SCALE GENOMIC DNA]</scope>
    <source>
        <strain evidence="2 3">DSM 43851</strain>
    </source>
</reference>
<proteinExistence type="predicted"/>
<keyword evidence="1" id="KW-1133">Transmembrane helix</keyword>
<dbReference type="EMBL" id="JACHIR010000001">
    <property type="protein sequence ID" value="MBB5894239.1"/>
    <property type="molecule type" value="Genomic_DNA"/>
</dbReference>
<feature type="transmembrane region" description="Helical" evidence="1">
    <location>
        <begin position="83"/>
        <end position="101"/>
    </location>
</feature>
<evidence type="ECO:0000256" key="1">
    <source>
        <dbReference type="SAM" id="Phobius"/>
    </source>
</evidence>
<protein>
    <submittedName>
        <fullName evidence="2">Membrane protein YqaA with SNARE-associated domain</fullName>
    </submittedName>
</protein>
<keyword evidence="1" id="KW-0472">Membrane</keyword>